<dbReference type="PANTHER" id="PTHR46238:SF11">
    <property type="entry name" value="AGAMOUS-LIKE MADS-BOX PROTEIN AGL16"/>
    <property type="match status" value="1"/>
</dbReference>
<accession>A0A3L6DG10</accession>
<dbReference type="EMBL" id="CM000785">
    <property type="protein sequence ID" value="AQL03784.1"/>
    <property type="molecule type" value="Genomic_DNA"/>
</dbReference>
<organism evidence="2">
    <name type="scientific">Zea mays</name>
    <name type="common">Maize</name>
    <dbReference type="NCBI Taxonomy" id="4577"/>
    <lineage>
        <taxon>Eukaryota</taxon>
        <taxon>Viridiplantae</taxon>
        <taxon>Streptophyta</taxon>
        <taxon>Embryophyta</taxon>
        <taxon>Tracheophyta</taxon>
        <taxon>Spermatophyta</taxon>
        <taxon>Magnoliopsida</taxon>
        <taxon>Liliopsida</taxon>
        <taxon>Poales</taxon>
        <taxon>Poaceae</taxon>
        <taxon>PACMAD clade</taxon>
        <taxon>Panicoideae</taxon>
        <taxon>Andropogonodae</taxon>
        <taxon>Andropogoneae</taxon>
        <taxon>Tripsacinae</taxon>
        <taxon>Zea</taxon>
    </lineage>
</organism>
<feature type="region of interest" description="Disordered" evidence="1">
    <location>
        <begin position="33"/>
        <end position="70"/>
    </location>
</feature>
<reference evidence="2" key="1">
    <citation type="submission" date="2015-12" db="EMBL/GenBank/DDBJ databases">
        <title>Update maize B73 reference genome by single molecule sequencing technologies.</title>
        <authorList>
            <consortium name="Maize Genome Sequencing Project"/>
            <person name="Ware D."/>
        </authorList>
    </citation>
    <scope>NUCLEOTIDE SEQUENCE</scope>
    <source>
        <tissue evidence="2">Seedling</tissue>
    </source>
</reference>
<dbReference type="PANTHER" id="PTHR46238">
    <property type="entry name" value="REVERSE TRANSCRIPTASE DOMAIN-CONTAINING PROTEIN"/>
    <property type="match status" value="1"/>
</dbReference>
<protein>
    <submittedName>
        <fullName evidence="2">Uncharacterized protein</fullName>
    </submittedName>
</protein>
<dbReference type="InParanoid" id="A0A1D6P127"/>
<dbReference type="STRING" id="4577.A0A1D6P127"/>
<evidence type="ECO:0000256" key="1">
    <source>
        <dbReference type="SAM" id="MobiDB-lite"/>
    </source>
</evidence>
<accession>A0A1D6P127</accession>
<name>A0A1D6P127_MAIZE</name>
<proteinExistence type="predicted"/>
<feature type="compositionally biased region" description="Basic and acidic residues" evidence="1">
    <location>
        <begin position="33"/>
        <end position="52"/>
    </location>
</feature>
<dbReference type="AlphaFoldDB" id="A0A1D6P127"/>
<evidence type="ECO:0000313" key="2">
    <source>
        <dbReference type="EMBL" id="AQL03784.1"/>
    </source>
</evidence>
<gene>
    <name evidence="2" type="ORF">ZEAMMB73_Zm00001d046167</name>
</gene>
<sequence>MKDRSREYFDKLFNGENESSNLVLDDSFDDTNRYFEENSEHRDHGGSEEDGGKAMGPDGNPMERPYDKRVPQKLKGKFYRTTIRLAILYGAKCWPTKRQQRQQLSVKIGKGQPKMTWDETIKRDLKEWNISKELAKDRCAWRLAINMSEP</sequence>